<keyword evidence="4" id="KW-1185">Reference proteome</keyword>
<reference evidence="4" key="1">
    <citation type="journal article" date="2019" name="Int. J. Syst. Evol. Microbiol.">
        <title>The Global Catalogue of Microorganisms (GCM) 10K type strain sequencing project: providing services to taxonomists for standard genome sequencing and annotation.</title>
        <authorList>
            <consortium name="The Broad Institute Genomics Platform"/>
            <consortium name="The Broad Institute Genome Sequencing Center for Infectious Disease"/>
            <person name="Wu L."/>
            <person name="Ma J."/>
        </authorList>
    </citation>
    <scope>NUCLEOTIDE SEQUENCE [LARGE SCALE GENOMIC DNA]</scope>
    <source>
        <strain evidence="4">2902at01</strain>
    </source>
</reference>
<keyword evidence="2" id="KW-0472">Membrane</keyword>
<feature type="region of interest" description="Disordered" evidence="1">
    <location>
        <begin position="191"/>
        <end position="316"/>
    </location>
</feature>
<comment type="caution">
    <text evidence="3">The sequence shown here is derived from an EMBL/GenBank/DDBJ whole genome shotgun (WGS) entry which is preliminary data.</text>
</comment>
<feature type="transmembrane region" description="Helical" evidence="2">
    <location>
        <begin position="377"/>
        <end position="398"/>
    </location>
</feature>
<sequence length="435" mass="47057">MAEDAAWSRGQAGARKRAWSDDADQPDDYPWPRRAESSEDTAEAAGSPWRVAADGHDRQARDEGPDIEVDQFESTATRLTARWVSDAPVESGRGGSAEVNRWRRRAAGDGPSDRFTDTGQWERPPGAFADEEPSPAPPSRAPRSAAPARDPYGETGQFDRFTDTGQFDRFTDTGQWDRFTDTGQWDRLAETTGQWDRLTDTTEWSRAPVSGGGRRDLDGPGYDDDGEGETFWSGTRLAGDDPRWMDTPISAPRSPAVSFPNPARVRPASGAGRRGAVEPDWRRSDPISARRSVSARRSAAPPPQGRGRTRRIEEDLLPGDRGGYSATLLYTAVWYAVPVLALFVWLVTLDGSVAPNCVTDIAGGGCESPRLHALRSLLGGAPQFGAAFAASLVMATLMRRVISTWRARSIGLAAAVIGGGLSTVVFSALSNQPLN</sequence>
<protein>
    <submittedName>
        <fullName evidence="3">Uncharacterized protein</fullName>
    </submittedName>
</protein>
<name>A0ABV8KKF4_9ACTN</name>
<feature type="compositionally biased region" description="Low complexity" evidence="1">
    <location>
        <begin position="286"/>
        <end position="299"/>
    </location>
</feature>
<feature type="transmembrane region" description="Helical" evidence="2">
    <location>
        <begin position="410"/>
        <end position="429"/>
    </location>
</feature>
<evidence type="ECO:0000313" key="3">
    <source>
        <dbReference type="EMBL" id="MFC4106542.1"/>
    </source>
</evidence>
<evidence type="ECO:0000256" key="1">
    <source>
        <dbReference type="SAM" id="MobiDB-lite"/>
    </source>
</evidence>
<organism evidence="3 4">
    <name type="scientific">Micromonospora zhanjiangensis</name>
    <dbReference type="NCBI Taxonomy" id="1522057"/>
    <lineage>
        <taxon>Bacteria</taxon>
        <taxon>Bacillati</taxon>
        <taxon>Actinomycetota</taxon>
        <taxon>Actinomycetes</taxon>
        <taxon>Micromonosporales</taxon>
        <taxon>Micromonosporaceae</taxon>
        <taxon>Micromonospora</taxon>
    </lineage>
</organism>
<accession>A0ABV8KKF4</accession>
<keyword evidence="2" id="KW-1133">Transmembrane helix</keyword>
<feature type="transmembrane region" description="Helical" evidence="2">
    <location>
        <begin position="327"/>
        <end position="346"/>
    </location>
</feature>
<feature type="compositionally biased region" description="Basic and acidic residues" evidence="1">
    <location>
        <begin position="275"/>
        <end position="285"/>
    </location>
</feature>
<evidence type="ECO:0000313" key="4">
    <source>
        <dbReference type="Proteomes" id="UP001595868"/>
    </source>
</evidence>
<evidence type="ECO:0000256" key="2">
    <source>
        <dbReference type="SAM" id="Phobius"/>
    </source>
</evidence>
<dbReference type="Proteomes" id="UP001595868">
    <property type="component" value="Unassembled WGS sequence"/>
</dbReference>
<feature type="compositionally biased region" description="Low complexity" evidence="1">
    <location>
        <begin position="141"/>
        <end position="150"/>
    </location>
</feature>
<gene>
    <name evidence="3" type="ORF">ACFOX0_11420</name>
</gene>
<keyword evidence="2" id="KW-0812">Transmembrane</keyword>
<proteinExistence type="predicted"/>
<feature type="compositionally biased region" description="Basic and acidic residues" evidence="1">
    <location>
        <begin position="53"/>
        <end position="64"/>
    </location>
</feature>
<feature type="region of interest" description="Disordered" evidence="1">
    <location>
        <begin position="1"/>
        <end position="179"/>
    </location>
</feature>
<dbReference type="EMBL" id="JBHSBN010000006">
    <property type="protein sequence ID" value="MFC4106542.1"/>
    <property type="molecule type" value="Genomic_DNA"/>
</dbReference>